<evidence type="ECO:0000256" key="3">
    <source>
        <dbReference type="ARBA" id="ARBA00022475"/>
    </source>
</evidence>
<feature type="domain" description="ABC transmembrane type-1" evidence="8">
    <location>
        <begin position="114"/>
        <end position="319"/>
    </location>
</feature>
<evidence type="ECO:0000256" key="7">
    <source>
        <dbReference type="RuleBase" id="RU363032"/>
    </source>
</evidence>
<feature type="transmembrane region" description="Helical" evidence="7">
    <location>
        <begin position="154"/>
        <end position="176"/>
    </location>
</feature>
<dbReference type="InterPro" id="IPR000515">
    <property type="entry name" value="MetI-like"/>
</dbReference>
<dbReference type="Pfam" id="PF19300">
    <property type="entry name" value="BPD_transp_1_N"/>
    <property type="match status" value="1"/>
</dbReference>
<accession>A0ABT7KNW8</accession>
<evidence type="ECO:0000313" key="9">
    <source>
        <dbReference type="EMBL" id="MDL2410322.1"/>
    </source>
</evidence>
<feature type="transmembrane region" description="Helical" evidence="7">
    <location>
        <begin position="300"/>
        <end position="325"/>
    </location>
</feature>
<dbReference type="InterPro" id="IPR045621">
    <property type="entry name" value="BPD_transp_1_N"/>
</dbReference>
<feature type="transmembrane region" description="Helical" evidence="7">
    <location>
        <begin position="196"/>
        <end position="215"/>
    </location>
</feature>
<organism evidence="9 10">
    <name type="scientific">Rhizobium calliandrae</name>
    <dbReference type="NCBI Taxonomy" id="1312182"/>
    <lineage>
        <taxon>Bacteria</taxon>
        <taxon>Pseudomonadati</taxon>
        <taxon>Pseudomonadota</taxon>
        <taxon>Alphaproteobacteria</taxon>
        <taxon>Hyphomicrobiales</taxon>
        <taxon>Rhizobiaceae</taxon>
        <taxon>Rhizobium/Agrobacterium group</taxon>
        <taxon>Rhizobium</taxon>
    </lineage>
</organism>
<keyword evidence="2 7" id="KW-0813">Transport</keyword>
<evidence type="ECO:0000313" key="10">
    <source>
        <dbReference type="Proteomes" id="UP001172630"/>
    </source>
</evidence>
<dbReference type="EMBL" id="JARFYN010000076">
    <property type="protein sequence ID" value="MDL2410322.1"/>
    <property type="molecule type" value="Genomic_DNA"/>
</dbReference>
<reference evidence="9" key="1">
    <citation type="submission" date="2023-06" db="EMBL/GenBank/DDBJ databases">
        <title>Phylogenetic Diversity of Rhizobium strains.</title>
        <authorList>
            <person name="Moura F.T."/>
            <person name="Helene L.C.F."/>
            <person name="Hungria M."/>
        </authorList>
    </citation>
    <scope>NUCLEOTIDE SEQUENCE</scope>
    <source>
        <strain evidence="9">CCGE524</strain>
    </source>
</reference>
<dbReference type="PANTHER" id="PTHR43163">
    <property type="entry name" value="DIPEPTIDE TRANSPORT SYSTEM PERMEASE PROTEIN DPPB-RELATED"/>
    <property type="match status" value="1"/>
</dbReference>
<evidence type="ECO:0000256" key="2">
    <source>
        <dbReference type="ARBA" id="ARBA00022448"/>
    </source>
</evidence>
<evidence type="ECO:0000256" key="4">
    <source>
        <dbReference type="ARBA" id="ARBA00022692"/>
    </source>
</evidence>
<keyword evidence="10" id="KW-1185">Reference proteome</keyword>
<comment type="subcellular location">
    <subcellularLocation>
        <location evidence="1 7">Cell membrane</location>
        <topology evidence="1 7">Multi-pass membrane protein</topology>
    </subcellularLocation>
</comment>
<dbReference type="CDD" id="cd06261">
    <property type="entry name" value="TM_PBP2"/>
    <property type="match status" value="1"/>
</dbReference>
<dbReference type="Gene3D" id="1.10.3720.10">
    <property type="entry name" value="MetI-like"/>
    <property type="match status" value="1"/>
</dbReference>
<feature type="transmembrane region" description="Helical" evidence="7">
    <location>
        <begin position="28"/>
        <end position="46"/>
    </location>
</feature>
<sequence length="334" mass="36344">MDPTELAAGVVAETWLARSTLSIVLKRLGIGVLTLWAVSVLIFASTEILPGDVASAILGRNKTPDAELAIRHTLGLDRPAPVRYVDWLSRFVQGDIGKSLVNQRDIGPEIRERLGNTFFLAAVAAGIAIPLSIFLGVLAAVWQNSYFDRAVNTLSLFTISVPEFFVGYVLIIVFSVKLGWFPSLAMMDDDMSFLERLYAIALPVATLVLVVLAHMMRLTRAAVINVLSRPFIEMALLKGLPRWRIVIEHAVPNALAPIISVVAVNLAWLIVGVVVVEVVFVFPGMGQLMVDAVANRDVPVVQTCGLIFAAVYVGLNMIADTLGILSNPRLRHAR</sequence>
<gene>
    <name evidence="9" type="ORF">PY650_32935</name>
</gene>
<keyword evidence="3" id="KW-1003">Cell membrane</keyword>
<keyword evidence="6 7" id="KW-0472">Membrane</keyword>
<dbReference type="PROSITE" id="PS50928">
    <property type="entry name" value="ABC_TM1"/>
    <property type="match status" value="1"/>
</dbReference>
<proteinExistence type="inferred from homology"/>
<evidence type="ECO:0000256" key="1">
    <source>
        <dbReference type="ARBA" id="ARBA00004651"/>
    </source>
</evidence>
<feature type="transmembrane region" description="Helical" evidence="7">
    <location>
        <begin position="254"/>
        <end position="280"/>
    </location>
</feature>
<dbReference type="InterPro" id="IPR035906">
    <property type="entry name" value="MetI-like_sf"/>
</dbReference>
<dbReference type="PANTHER" id="PTHR43163:SF3">
    <property type="entry name" value="PEPTIDE ABC TRANSPORTER PERMEASE PROTEIN"/>
    <property type="match status" value="1"/>
</dbReference>
<evidence type="ECO:0000259" key="8">
    <source>
        <dbReference type="PROSITE" id="PS50928"/>
    </source>
</evidence>
<dbReference type="RefSeq" id="WP_285884163.1">
    <property type="nucleotide sequence ID" value="NZ_JARFYN010000076.1"/>
</dbReference>
<protein>
    <submittedName>
        <fullName evidence="9">ABC transporter permease</fullName>
    </submittedName>
</protein>
<feature type="transmembrane region" description="Helical" evidence="7">
    <location>
        <begin position="118"/>
        <end position="142"/>
    </location>
</feature>
<dbReference type="Pfam" id="PF00528">
    <property type="entry name" value="BPD_transp_1"/>
    <property type="match status" value="1"/>
</dbReference>
<evidence type="ECO:0000256" key="6">
    <source>
        <dbReference type="ARBA" id="ARBA00023136"/>
    </source>
</evidence>
<dbReference type="Proteomes" id="UP001172630">
    <property type="component" value="Unassembled WGS sequence"/>
</dbReference>
<name>A0ABT7KNW8_9HYPH</name>
<evidence type="ECO:0000256" key="5">
    <source>
        <dbReference type="ARBA" id="ARBA00022989"/>
    </source>
</evidence>
<comment type="caution">
    <text evidence="9">The sequence shown here is derived from an EMBL/GenBank/DDBJ whole genome shotgun (WGS) entry which is preliminary data.</text>
</comment>
<comment type="similarity">
    <text evidence="7">Belongs to the binding-protein-dependent transport system permease family.</text>
</comment>
<keyword evidence="4 7" id="KW-0812">Transmembrane</keyword>
<dbReference type="SUPFAM" id="SSF161098">
    <property type="entry name" value="MetI-like"/>
    <property type="match status" value="1"/>
</dbReference>
<keyword evidence="5 7" id="KW-1133">Transmembrane helix</keyword>